<sequence>MDECTRPPAGRGCGSQSVAPITSIWVYGPRICDGRVLPSAFVSMWFRWVTAFIFDDDNNNKLAAAGGVWIGPGDRAQITLDSDFAALKKVLSVMSPISTDFRGTMDNLGEQNLNVFSIYSKFLTRFIATTLIDMLSPQPLLIHLTSSFLISTLRLTVEPDSNALDDPFRIQIPFVLVSPHSNISFSLWDNGTRLVADNLPVGDVKGGQKFRISARCQHAMAFRIRLEGTNMERMIASPDFCTPFGMSQLLIGPDDREDELFYGCIRNVSFGSTPLSDSWCRYKNRADQSGISTRSVPLEPHPDGTLQQLIYTGDKIQVPEGGSAPINWKHLYLFPDRQRYGVRDEDVNFEVVDGPEHGALYRVDSLPTASPAQVQSDRAAMKSLVSVAKFTYADISSQSLEYRHDGSETSEDSFDVVIDAPAEVRDKFRMSNVYTVSIIVEPKDDPPQLFIGPRGPIINLAPGARFFF</sequence>
<evidence type="ECO:0000256" key="1">
    <source>
        <dbReference type="PROSITE-ProRule" id="PRU01201"/>
    </source>
</evidence>
<name>A0AAD4MLE4_9BILA</name>
<reference evidence="2" key="1">
    <citation type="submission" date="2022-01" db="EMBL/GenBank/DDBJ databases">
        <title>Genome Sequence Resource for Two Populations of Ditylenchus destructor, the Migratory Endoparasitic Phytonematode.</title>
        <authorList>
            <person name="Zhang H."/>
            <person name="Lin R."/>
            <person name="Xie B."/>
        </authorList>
    </citation>
    <scope>NUCLEOTIDE SEQUENCE</scope>
    <source>
        <strain evidence="2">BazhouSP</strain>
    </source>
</reference>
<evidence type="ECO:0000313" key="2">
    <source>
        <dbReference type="EMBL" id="KAI1698135.1"/>
    </source>
</evidence>
<dbReference type="InterPro" id="IPR039005">
    <property type="entry name" value="CSPG_rpt"/>
</dbReference>
<evidence type="ECO:0000313" key="3">
    <source>
        <dbReference type="Proteomes" id="UP001201812"/>
    </source>
</evidence>
<protein>
    <submittedName>
        <fullName evidence="2">Cadherin-like domain-containing protein</fullName>
    </submittedName>
</protein>
<proteinExistence type="predicted"/>
<dbReference type="Pfam" id="PF16184">
    <property type="entry name" value="Cadherin_3"/>
    <property type="match status" value="1"/>
</dbReference>
<accession>A0AAD4MLE4</accession>
<dbReference type="PROSITE" id="PS51854">
    <property type="entry name" value="CSPG"/>
    <property type="match status" value="1"/>
</dbReference>
<feature type="repeat" description="CSPG" evidence="1">
    <location>
        <begin position="307"/>
        <end position="419"/>
    </location>
</feature>
<dbReference type="AlphaFoldDB" id="A0AAD4MLE4"/>
<comment type="caution">
    <text evidence="2">The sequence shown here is derived from an EMBL/GenBank/DDBJ whole genome shotgun (WGS) entry which is preliminary data.</text>
</comment>
<keyword evidence="3" id="KW-1185">Reference proteome</keyword>
<dbReference type="Proteomes" id="UP001201812">
    <property type="component" value="Unassembled WGS sequence"/>
</dbReference>
<gene>
    <name evidence="2" type="ORF">DdX_18087</name>
</gene>
<organism evidence="2 3">
    <name type="scientific">Ditylenchus destructor</name>
    <dbReference type="NCBI Taxonomy" id="166010"/>
    <lineage>
        <taxon>Eukaryota</taxon>
        <taxon>Metazoa</taxon>
        <taxon>Ecdysozoa</taxon>
        <taxon>Nematoda</taxon>
        <taxon>Chromadorea</taxon>
        <taxon>Rhabditida</taxon>
        <taxon>Tylenchina</taxon>
        <taxon>Tylenchomorpha</taxon>
        <taxon>Sphaerularioidea</taxon>
        <taxon>Anguinidae</taxon>
        <taxon>Anguininae</taxon>
        <taxon>Ditylenchus</taxon>
    </lineage>
</organism>
<dbReference type="EMBL" id="JAKKPZ010000233">
    <property type="protein sequence ID" value="KAI1698135.1"/>
    <property type="molecule type" value="Genomic_DNA"/>
</dbReference>